<gene>
    <name evidence="1" type="ORF">PT974_00211</name>
</gene>
<protein>
    <submittedName>
        <fullName evidence="1">Uncharacterized protein</fullName>
    </submittedName>
</protein>
<reference evidence="1 2" key="1">
    <citation type="submission" date="2024-01" db="EMBL/GenBank/DDBJ databases">
        <title>Complete genome of Cladobotryum mycophilum ATHUM6906.</title>
        <authorList>
            <person name="Christinaki A.C."/>
            <person name="Myridakis A.I."/>
            <person name="Kouvelis V.N."/>
        </authorList>
    </citation>
    <scope>NUCLEOTIDE SEQUENCE [LARGE SCALE GENOMIC DNA]</scope>
    <source>
        <strain evidence="1 2">ATHUM6906</strain>
    </source>
</reference>
<sequence length="75" mass="8420">MNNSFATAICTTPSELVTGLDKDNKARHLGEVNPSMNRKALKQKARLGIALGQAAMKEHYNEKHRPVEFKPDDWV</sequence>
<comment type="caution">
    <text evidence="1">The sequence shown here is derived from an EMBL/GenBank/DDBJ whole genome shotgun (WGS) entry which is preliminary data.</text>
</comment>
<name>A0ABR0T130_9HYPO</name>
<evidence type="ECO:0000313" key="1">
    <source>
        <dbReference type="EMBL" id="KAK5997847.1"/>
    </source>
</evidence>
<dbReference type="EMBL" id="JAVFKD010000001">
    <property type="protein sequence ID" value="KAK5997847.1"/>
    <property type="molecule type" value="Genomic_DNA"/>
</dbReference>
<proteinExistence type="predicted"/>
<organism evidence="1 2">
    <name type="scientific">Cladobotryum mycophilum</name>
    <dbReference type="NCBI Taxonomy" id="491253"/>
    <lineage>
        <taxon>Eukaryota</taxon>
        <taxon>Fungi</taxon>
        <taxon>Dikarya</taxon>
        <taxon>Ascomycota</taxon>
        <taxon>Pezizomycotina</taxon>
        <taxon>Sordariomycetes</taxon>
        <taxon>Hypocreomycetidae</taxon>
        <taxon>Hypocreales</taxon>
        <taxon>Hypocreaceae</taxon>
        <taxon>Cladobotryum</taxon>
    </lineage>
</organism>
<accession>A0ABR0T130</accession>
<dbReference type="Proteomes" id="UP001338125">
    <property type="component" value="Unassembled WGS sequence"/>
</dbReference>
<evidence type="ECO:0000313" key="2">
    <source>
        <dbReference type="Proteomes" id="UP001338125"/>
    </source>
</evidence>
<keyword evidence="2" id="KW-1185">Reference proteome</keyword>